<dbReference type="OrthoDB" id="9784707at2"/>
<reference evidence="2 3" key="1">
    <citation type="journal article" date="2015" name="Genome Announc.">
        <title>Expanding the biotechnology potential of lactobacilli through comparative genomics of 213 strains and associated genera.</title>
        <authorList>
            <person name="Sun Z."/>
            <person name="Harris H.M."/>
            <person name="McCann A."/>
            <person name="Guo C."/>
            <person name="Argimon S."/>
            <person name="Zhang W."/>
            <person name="Yang X."/>
            <person name="Jeffery I.B."/>
            <person name="Cooney J.C."/>
            <person name="Kagawa T.F."/>
            <person name="Liu W."/>
            <person name="Song Y."/>
            <person name="Salvetti E."/>
            <person name="Wrobel A."/>
            <person name="Rasinkangas P."/>
            <person name="Parkhill J."/>
            <person name="Rea M.C."/>
            <person name="O'Sullivan O."/>
            <person name="Ritari J."/>
            <person name="Douillard F.P."/>
            <person name="Paul Ross R."/>
            <person name="Yang R."/>
            <person name="Briner A.E."/>
            <person name="Felis G.E."/>
            <person name="de Vos W.M."/>
            <person name="Barrangou R."/>
            <person name="Klaenhammer T.R."/>
            <person name="Caufield P.W."/>
            <person name="Cui Y."/>
            <person name="Zhang H."/>
            <person name="O'Toole P.W."/>
        </authorList>
    </citation>
    <scope>NUCLEOTIDE SEQUENCE [LARGE SCALE GENOMIC DNA]</scope>
    <source>
        <strain evidence="2 3">DSM 16634</strain>
    </source>
</reference>
<evidence type="ECO:0000313" key="2">
    <source>
        <dbReference type="EMBL" id="KRL83932.1"/>
    </source>
</evidence>
<dbReference type="Pfam" id="PF13302">
    <property type="entry name" value="Acetyltransf_3"/>
    <property type="match status" value="1"/>
</dbReference>
<dbReference type="GO" id="GO:1990189">
    <property type="term" value="F:protein N-terminal-serine acetyltransferase activity"/>
    <property type="evidence" value="ECO:0007669"/>
    <property type="project" value="TreeGrafter"/>
</dbReference>
<sequence>MVVFCYPLVQKEVSDMSFYQGKNFELCYPDKKYATDLFWAIDNDRTELEKWLPWVKETNTVKDEENFLKYVQAQNEQQKMLALTIIVDKTACGMIDLHALDLNAKTAEIGYWLASPYQHQGIITVGAEQLVQYALTKLGLVRVGLLADVRNINSLRVAKRLAFKPEGVLRSYLRHNGQNIDVYSFSKLNTD</sequence>
<protein>
    <recommendedName>
        <fullName evidence="1">N-acetyltransferase domain-containing protein</fullName>
    </recommendedName>
</protein>
<gene>
    <name evidence="2" type="ORF">FC32_GL001200</name>
</gene>
<dbReference type="GO" id="GO:0005737">
    <property type="term" value="C:cytoplasm"/>
    <property type="evidence" value="ECO:0007669"/>
    <property type="project" value="TreeGrafter"/>
</dbReference>
<dbReference type="PROSITE" id="PS51186">
    <property type="entry name" value="GNAT"/>
    <property type="match status" value="1"/>
</dbReference>
<keyword evidence="3" id="KW-1185">Reference proteome</keyword>
<dbReference type="Proteomes" id="UP000051324">
    <property type="component" value="Unassembled WGS sequence"/>
</dbReference>
<dbReference type="InterPro" id="IPR000182">
    <property type="entry name" value="GNAT_dom"/>
</dbReference>
<feature type="domain" description="N-acetyltransferase" evidence="1">
    <location>
        <begin position="36"/>
        <end position="189"/>
    </location>
</feature>
<evidence type="ECO:0000259" key="1">
    <source>
        <dbReference type="PROSITE" id="PS51186"/>
    </source>
</evidence>
<dbReference type="AlphaFoldDB" id="A0A0R1TR78"/>
<dbReference type="STRING" id="1423724.FC32_GL001200"/>
<name>A0A0R1TR78_9LACO</name>
<dbReference type="Gene3D" id="3.40.630.30">
    <property type="match status" value="1"/>
</dbReference>
<evidence type="ECO:0000313" key="3">
    <source>
        <dbReference type="Proteomes" id="UP000051324"/>
    </source>
</evidence>
<dbReference type="InterPro" id="IPR051908">
    <property type="entry name" value="Ribosomal_N-acetyltransferase"/>
</dbReference>
<proteinExistence type="predicted"/>
<dbReference type="PATRIC" id="fig|1423724.4.peg.1249"/>
<organism evidence="2 3">
    <name type="scientific">Ligilactobacillus apodemi DSM 16634 = JCM 16172</name>
    <dbReference type="NCBI Taxonomy" id="1423724"/>
    <lineage>
        <taxon>Bacteria</taxon>
        <taxon>Bacillati</taxon>
        <taxon>Bacillota</taxon>
        <taxon>Bacilli</taxon>
        <taxon>Lactobacillales</taxon>
        <taxon>Lactobacillaceae</taxon>
        <taxon>Ligilactobacillus</taxon>
    </lineage>
</organism>
<dbReference type="GO" id="GO:0008999">
    <property type="term" value="F:protein-N-terminal-alanine acetyltransferase activity"/>
    <property type="evidence" value="ECO:0007669"/>
    <property type="project" value="TreeGrafter"/>
</dbReference>
<comment type="caution">
    <text evidence="2">The sequence shown here is derived from an EMBL/GenBank/DDBJ whole genome shotgun (WGS) entry which is preliminary data.</text>
</comment>
<dbReference type="EMBL" id="AZFT01000053">
    <property type="protein sequence ID" value="KRL83932.1"/>
    <property type="molecule type" value="Genomic_DNA"/>
</dbReference>
<dbReference type="InterPro" id="IPR016181">
    <property type="entry name" value="Acyl_CoA_acyltransferase"/>
</dbReference>
<dbReference type="PANTHER" id="PTHR43441:SF2">
    <property type="entry name" value="FAMILY ACETYLTRANSFERASE, PUTATIVE (AFU_ORTHOLOGUE AFUA_7G00850)-RELATED"/>
    <property type="match status" value="1"/>
</dbReference>
<accession>A0A0R1TR78</accession>
<dbReference type="eggNOG" id="COG1670">
    <property type="taxonomic scope" value="Bacteria"/>
</dbReference>
<dbReference type="SUPFAM" id="SSF55729">
    <property type="entry name" value="Acyl-CoA N-acyltransferases (Nat)"/>
    <property type="match status" value="1"/>
</dbReference>
<dbReference type="PANTHER" id="PTHR43441">
    <property type="entry name" value="RIBOSOMAL-PROTEIN-SERINE ACETYLTRANSFERASE"/>
    <property type="match status" value="1"/>
</dbReference>